<dbReference type="STRING" id="293826.Amet_4737"/>
<dbReference type="Proteomes" id="UP000001572">
    <property type="component" value="Chromosome"/>
</dbReference>
<accession>A6TX85</accession>
<gene>
    <name evidence="2" type="ordered locus">Amet_4737</name>
</gene>
<dbReference type="HOGENOM" id="CLU_081578_0_1_9"/>
<feature type="transmembrane region" description="Helical" evidence="1">
    <location>
        <begin position="12"/>
        <end position="37"/>
    </location>
</feature>
<keyword evidence="1" id="KW-0472">Membrane</keyword>
<feature type="transmembrane region" description="Helical" evidence="1">
    <location>
        <begin position="133"/>
        <end position="161"/>
    </location>
</feature>
<feature type="transmembrane region" description="Helical" evidence="1">
    <location>
        <begin position="91"/>
        <end position="112"/>
    </location>
</feature>
<protein>
    <recommendedName>
        <fullName evidence="4">Integral membrane protein</fullName>
    </recommendedName>
</protein>
<feature type="transmembrane region" description="Helical" evidence="1">
    <location>
        <begin position="167"/>
        <end position="186"/>
    </location>
</feature>
<proteinExistence type="predicted"/>
<organism evidence="2 3">
    <name type="scientific">Alkaliphilus metalliredigens (strain QYMF)</name>
    <dbReference type="NCBI Taxonomy" id="293826"/>
    <lineage>
        <taxon>Bacteria</taxon>
        <taxon>Bacillati</taxon>
        <taxon>Bacillota</taxon>
        <taxon>Clostridia</taxon>
        <taxon>Peptostreptococcales</taxon>
        <taxon>Natronincolaceae</taxon>
        <taxon>Alkaliphilus</taxon>
    </lineage>
</organism>
<evidence type="ECO:0000313" key="2">
    <source>
        <dbReference type="EMBL" id="ABR50803.1"/>
    </source>
</evidence>
<evidence type="ECO:0000313" key="3">
    <source>
        <dbReference type="Proteomes" id="UP000001572"/>
    </source>
</evidence>
<name>A6TX85_ALKMQ</name>
<feature type="transmembrane region" description="Helical" evidence="1">
    <location>
        <begin position="63"/>
        <end position="85"/>
    </location>
</feature>
<dbReference type="KEGG" id="amt:Amet_4737"/>
<keyword evidence="1" id="KW-1133">Transmembrane helix</keyword>
<evidence type="ECO:0008006" key="4">
    <source>
        <dbReference type="Google" id="ProtNLM"/>
    </source>
</evidence>
<keyword evidence="1" id="KW-0812">Transmembrane</keyword>
<sequence>MGNSVYELVFYFAMGAILVCIPVVTIGPAQAGFTYVLKKFAGEEHAFLWGDFKEHALSNARQSIFICLIDLVVVLVIGIAINFYFGISTESIFFTAITFLIILLFLFFLMMHMYMYPMLITFRLSIKQIYQNAFIFSIIRFFPNLGVLTLCFILSALPLLLFPTVGMLLFFFITMSTIGLITNFYISPILKKYMMDDVS</sequence>
<evidence type="ECO:0000256" key="1">
    <source>
        <dbReference type="SAM" id="Phobius"/>
    </source>
</evidence>
<keyword evidence="3" id="KW-1185">Reference proteome</keyword>
<reference evidence="3" key="1">
    <citation type="journal article" date="2016" name="Genome Announc.">
        <title>Complete genome sequence of Alkaliphilus metalliredigens strain QYMF, an alkaliphilic and metal-reducing bacterium isolated from borax-contaminated leachate ponds.</title>
        <authorList>
            <person name="Hwang C."/>
            <person name="Copeland A."/>
            <person name="Lucas S."/>
            <person name="Lapidus A."/>
            <person name="Barry K."/>
            <person name="Detter J.C."/>
            <person name="Glavina Del Rio T."/>
            <person name="Hammon N."/>
            <person name="Israni S."/>
            <person name="Dalin E."/>
            <person name="Tice H."/>
            <person name="Pitluck S."/>
            <person name="Chertkov O."/>
            <person name="Brettin T."/>
            <person name="Bruce D."/>
            <person name="Han C."/>
            <person name="Schmutz J."/>
            <person name="Larimer F."/>
            <person name="Land M.L."/>
            <person name="Hauser L."/>
            <person name="Kyrpides N."/>
            <person name="Mikhailova N."/>
            <person name="Ye Q."/>
            <person name="Zhou J."/>
            <person name="Richardson P."/>
            <person name="Fields M.W."/>
        </authorList>
    </citation>
    <scope>NUCLEOTIDE SEQUENCE [LARGE SCALE GENOMIC DNA]</scope>
    <source>
        <strain evidence="3">QYMF</strain>
    </source>
</reference>
<dbReference type="eggNOG" id="COG5578">
    <property type="taxonomic scope" value="Bacteria"/>
</dbReference>
<dbReference type="EMBL" id="CP000724">
    <property type="protein sequence ID" value="ABR50803.1"/>
    <property type="molecule type" value="Genomic_DNA"/>
</dbReference>
<dbReference type="AlphaFoldDB" id="A6TX85"/>